<keyword evidence="1" id="KW-0472">Membrane</keyword>
<feature type="transmembrane region" description="Helical" evidence="1">
    <location>
        <begin position="32"/>
        <end position="49"/>
    </location>
</feature>
<proteinExistence type="predicted"/>
<evidence type="ECO:0000313" key="2">
    <source>
        <dbReference type="EMBL" id="QSQ26455.1"/>
    </source>
</evidence>
<protein>
    <submittedName>
        <fullName evidence="2">Uncharacterized protein</fullName>
    </submittedName>
</protein>
<feature type="transmembrane region" description="Helical" evidence="1">
    <location>
        <begin position="69"/>
        <end position="87"/>
    </location>
</feature>
<dbReference type="Proteomes" id="UP000662747">
    <property type="component" value="Chromosome"/>
</dbReference>
<feature type="transmembrane region" description="Helical" evidence="1">
    <location>
        <begin position="304"/>
        <end position="327"/>
    </location>
</feature>
<feature type="transmembrane region" description="Helical" evidence="1">
    <location>
        <begin position="126"/>
        <end position="144"/>
    </location>
</feature>
<feature type="transmembrane region" description="Helical" evidence="1">
    <location>
        <begin position="249"/>
        <end position="267"/>
    </location>
</feature>
<keyword evidence="1" id="KW-0812">Transmembrane</keyword>
<evidence type="ECO:0000313" key="3">
    <source>
        <dbReference type="Proteomes" id="UP000662747"/>
    </source>
</evidence>
<sequence>MSPPIAPALAASEAPASARVQGLWLFSPRVDVNLLLLPTLLMLACVWLADFTGEGAQGFSQAIGRWTSQYVFLNGTHVILTFLLVGTRRELLHTTPSQSRLLVGGSAAVFALTFGLLWYASEHAPLLALLLAAGTHVLAMHHTLSQVKGLWSLHMLRGRAGGAPAPSEAERTLLRQFVPLALLLMMVRTLALPVTGMPGARPMIDIGQAESGSLPHVLSWALLAVWAVFAVRLVLALHGAPGQGGPRKLYVLTHTAVVAVYLAWPLWGSILSAGIHGLEYFFLTGRMLQPTAREPMARLRGPRVWAAMLAVMAPIILVGVANSPFVTLVDGVTRGAATAFLLRQQPWWSLGVIATNAVVLAHYFADAFLYRFRIPRVREVTLPRLGLG</sequence>
<feature type="transmembrane region" description="Helical" evidence="1">
    <location>
        <begin position="99"/>
        <end position="120"/>
    </location>
</feature>
<accession>A0ABX7P7J5</accession>
<feature type="transmembrane region" description="Helical" evidence="1">
    <location>
        <begin position="347"/>
        <end position="369"/>
    </location>
</feature>
<keyword evidence="3" id="KW-1185">Reference proteome</keyword>
<reference evidence="2 3" key="1">
    <citation type="submission" date="2021-02" db="EMBL/GenBank/DDBJ databases">
        <title>De Novo genome assembly of isolated myxobacteria.</title>
        <authorList>
            <person name="Stevens D.C."/>
        </authorList>
    </citation>
    <scope>NUCLEOTIDE SEQUENCE [LARGE SCALE GENOMIC DNA]</scope>
    <source>
        <strain evidence="3">SCPEA02</strain>
    </source>
</reference>
<feature type="transmembrane region" description="Helical" evidence="1">
    <location>
        <begin position="217"/>
        <end position="237"/>
    </location>
</feature>
<gene>
    <name evidence="2" type="ORF">JY651_16645</name>
</gene>
<organism evidence="2 3">
    <name type="scientific">Pyxidicoccus parkwayensis</name>
    <dbReference type="NCBI Taxonomy" id="2813578"/>
    <lineage>
        <taxon>Bacteria</taxon>
        <taxon>Pseudomonadati</taxon>
        <taxon>Myxococcota</taxon>
        <taxon>Myxococcia</taxon>
        <taxon>Myxococcales</taxon>
        <taxon>Cystobacterineae</taxon>
        <taxon>Myxococcaceae</taxon>
        <taxon>Pyxidicoccus</taxon>
    </lineage>
</organism>
<dbReference type="EMBL" id="CP071090">
    <property type="protein sequence ID" value="QSQ26455.1"/>
    <property type="molecule type" value="Genomic_DNA"/>
</dbReference>
<dbReference type="RefSeq" id="WP_206728002.1">
    <property type="nucleotide sequence ID" value="NZ_CP071090.1"/>
</dbReference>
<keyword evidence="1" id="KW-1133">Transmembrane helix</keyword>
<feature type="transmembrane region" description="Helical" evidence="1">
    <location>
        <begin position="177"/>
        <end position="197"/>
    </location>
</feature>
<name>A0ABX7P7J5_9BACT</name>
<evidence type="ECO:0000256" key="1">
    <source>
        <dbReference type="SAM" id="Phobius"/>
    </source>
</evidence>